<comment type="caution">
    <text evidence="2">The sequence shown here is derived from an EMBL/GenBank/DDBJ whole genome shotgun (WGS) entry which is preliminary data.</text>
</comment>
<organism evidence="2 3">
    <name type="scientific">Rhizoctonia solani</name>
    <dbReference type="NCBI Taxonomy" id="456999"/>
    <lineage>
        <taxon>Eukaryota</taxon>
        <taxon>Fungi</taxon>
        <taxon>Dikarya</taxon>
        <taxon>Basidiomycota</taxon>
        <taxon>Agaricomycotina</taxon>
        <taxon>Agaricomycetes</taxon>
        <taxon>Cantharellales</taxon>
        <taxon>Ceratobasidiaceae</taxon>
        <taxon>Rhizoctonia</taxon>
    </lineage>
</organism>
<evidence type="ECO:0000313" key="3">
    <source>
        <dbReference type="Proteomes" id="UP000663827"/>
    </source>
</evidence>
<evidence type="ECO:0000313" key="2">
    <source>
        <dbReference type="EMBL" id="CAE7181709.1"/>
    </source>
</evidence>
<feature type="region of interest" description="Disordered" evidence="1">
    <location>
        <begin position="174"/>
        <end position="235"/>
    </location>
</feature>
<protein>
    <submittedName>
        <fullName evidence="2">Uncharacterized protein</fullName>
    </submittedName>
</protein>
<evidence type="ECO:0000256" key="1">
    <source>
        <dbReference type="SAM" id="MobiDB-lite"/>
    </source>
</evidence>
<gene>
    <name evidence="2" type="ORF">RDB_LOCUS117426</name>
</gene>
<feature type="compositionally biased region" description="Polar residues" evidence="1">
    <location>
        <begin position="211"/>
        <end position="228"/>
    </location>
</feature>
<proteinExistence type="predicted"/>
<sequence>MSTLLLQEPGPLRLQSWSLRDCAGVTNRSIESFGYFPMLCLLDLRGTKVEPCWSAYRLLNWDRGHVLPSREHFDFFWPQPQFGIPALIQRLKPTAYSNGTGDHGPGNKPPVPWIIHIDRQYPSDWGLNRVPYWKPAPSTNHLPWYSYDHSEYYSDGCYLDGYYSDGYDMDMLGEDGLSIDSDNSGNDSDSGESLGEAEELSQSEFDPSSPLGPTSSIFEGDEPSSTLSVMDPIFT</sequence>
<dbReference type="EMBL" id="CAJNJQ010002648">
    <property type="protein sequence ID" value="CAE7181709.1"/>
    <property type="molecule type" value="Genomic_DNA"/>
</dbReference>
<dbReference type="AlphaFoldDB" id="A0A8H3HX41"/>
<dbReference type="Proteomes" id="UP000663827">
    <property type="component" value="Unassembled WGS sequence"/>
</dbReference>
<reference evidence="2" key="1">
    <citation type="submission" date="2021-01" db="EMBL/GenBank/DDBJ databases">
        <authorList>
            <person name="Kaushik A."/>
        </authorList>
    </citation>
    <scope>NUCLEOTIDE SEQUENCE</scope>
    <source>
        <strain evidence="2">AG5</strain>
    </source>
</reference>
<name>A0A8H3HX41_9AGAM</name>
<accession>A0A8H3HX41</accession>
<feature type="compositionally biased region" description="Low complexity" evidence="1">
    <location>
        <begin position="174"/>
        <end position="194"/>
    </location>
</feature>